<gene>
    <name evidence="2" type="ORF">C823_00531</name>
</gene>
<dbReference type="AlphaFoldDB" id="N2BEV4"/>
<protein>
    <recommendedName>
        <fullName evidence="4">Bypass of forespore C C-terminal domain-containing protein</fullName>
    </recommendedName>
</protein>
<keyword evidence="3" id="KW-1185">Reference proteome</keyword>
<dbReference type="EMBL" id="AQFT01000015">
    <property type="protein sequence ID" value="EMZ37043.1"/>
    <property type="molecule type" value="Genomic_DNA"/>
</dbReference>
<comment type="caution">
    <text evidence="2">The sequence shown here is derived from an EMBL/GenBank/DDBJ whole genome shotgun (WGS) entry which is preliminary data.</text>
</comment>
<dbReference type="OrthoDB" id="1912898at2"/>
<name>N2BEV4_9FIRM</name>
<feature type="region of interest" description="Disordered" evidence="1">
    <location>
        <begin position="64"/>
        <end position="91"/>
    </location>
</feature>
<dbReference type="PATRIC" id="fig|1235802.3.peg.556"/>
<accession>N2BEV4</accession>
<feature type="compositionally biased region" description="Polar residues" evidence="1">
    <location>
        <begin position="73"/>
        <end position="91"/>
    </location>
</feature>
<organism evidence="2 3">
    <name type="scientific">Eubacterium plexicaudatum ASF492</name>
    <dbReference type="NCBI Taxonomy" id="1235802"/>
    <lineage>
        <taxon>Bacteria</taxon>
        <taxon>Bacillati</taxon>
        <taxon>Bacillota</taxon>
        <taxon>Clostridia</taxon>
        <taxon>Eubacteriales</taxon>
        <taxon>Eubacteriaceae</taxon>
        <taxon>Eubacterium</taxon>
    </lineage>
</organism>
<dbReference type="STRING" id="1235802.C823_00531"/>
<evidence type="ECO:0000313" key="2">
    <source>
        <dbReference type="EMBL" id="EMZ37043.1"/>
    </source>
</evidence>
<evidence type="ECO:0000256" key="1">
    <source>
        <dbReference type="SAM" id="MobiDB-lite"/>
    </source>
</evidence>
<proteinExistence type="predicted"/>
<reference evidence="2 3" key="1">
    <citation type="journal article" date="2014" name="Genome Announc.">
        <title>Draft genome sequences of the altered schaedler flora, a defined bacterial community from gnotobiotic mice.</title>
        <authorList>
            <person name="Wannemuehler M.J."/>
            <person name="Overstreet A.M."/>
            <person name="Ward D.V."/>
            <person name="Phillips G.J."/>
        </authorList>
    </citation>
    <scope>NUCLEOTIDE SEQUENCE [LARGE SCALE GENOMIC DNA]</scope>
    <source>
        <strain evidence="2 3">ASF492</strain>
    </source>
</reference>
<dbReference type="HOGENOM" id="CLU_1666773_0_0_9"/>
<dbReference type="Proteomes" id="UP000012589">
    <property type="component" value="Unassembled WGS sequence"/>
</dbReference>
<sequence>MNDKKSMRIFFLILGVLLAAGTVTVTAMRYWSQKSFVKGSYENQADDDASVRLSQSETAVQEEKEDAAASFAVQPQTQTEASAGSQTQDGGSNTVEYRFELKVKNGYLDVYHFHTDNLFFHTGVPYGAMTVKQRKELENGKYFVNEQELYGYLESCTS</sequence>
<evidence type="ECO:0008006" key="4">
    <source>
        <dbReference type="Google" id="ProtNLM"/>
    </source>
</evidence>
<evidence type="ECO:0000313" key="3">
    <source>
        <dbReference type="Proteomes" id="UP000012589"/>
    </source>
</evidence>